<dbReference type="InterPro" id="IPR036388">
    <property type="entry name" value="WH-like_DNA-bd_sf"/>
</dbReference>
<dbReference type="PRINTS" id="PR00039">
    <property type="entry name" value="HTHLYSR"/>
</dbReference>
<proteinExistence type="inferred from homology"/>
<reference evidence="6" key="1">
    <citation type="submission" date="2018-07" db="EMBL/GenBank/DDBJ databases">
        <authorList>
            <person name="Somerville V."/>
        </authorList>
    </citation>
    <scope>NUCLEOTIDE SEQUENCE</scope>
    <source>
        <strain evidence="6">NWC_2_2</strain>
    </source>
</reference>
<dbReference type="GO" id="GO:0003700">
    <property type="term" value="F:DNA-binding transcription factor activity"/>
    <property type="evidence" value="ECO:0007669"/>
    <property type="project" value="InterPro"/>
</dbReference>
<dbReference type="PROSITE" id="PS50931">
    <property type="entry name" value="HTH_LYSR"/>
    <property type="match status" value="1"/>
</dbReference>
<dbReference type="EMBL" id="CP031023">
    <property type="protein sequence ID" value="AZA16320.1"/>
    <property type="molecule type" value="Genomic_DNA"/>
</dbReference>
<comment type="similarity">
    <text evidence="1">Belongs to the LysR transcriptional regulatory family.</text>
</comment>
<dbReference type="SUPFAM" id="SSF53850">
    <property type="entry name" value="Periplasmic binding protein-like II"/>
    <property type="match status" value="1"/>
</dbReference>
<dbReference type="OrthoDB" id="63123at2"/>
<dbReference type="InterPro" id="IPR005119">
    <property type="entry name" value="LysR_subst-bd"/>
</dbReference>
<keyword evidence="4" id="KW-0804">Transcription</keyword>
<gene>
    <name evidence="6" type="ORF">DQL93_07285</name>
</gene>
<feature type="domain" description="HTH lysR-type" evidence="5">
    <location>
        <begin position="8"/>
        <end position="58"/>
    </location>
</feature>
<dbReference type="InterPro" id="IPR050950">
    <property type="entry name" value="HTH-type_LysR_regulators"/>
</dbReference>
<dbReference type="CDD" id="cd05466">
    <property type="entry name" value="PBP2_LTTR_substrate"/>
    <property type="match status" value="1"/>
</dbReference>
<dbReference type="InterPro" id="IPR036390">
    <property type="entry name" value="WH_DNA-bd_sf"/>
</dbReference>
<evidence type="ECO:0000313" key="6">
    <source>
        <dbReference type="EMBL" id="AZA16320.1"/>
    </source>
</evidence>
<evidence type="ECO:0000259" key="5">
    <source>
        <dbReference type="PROSITE" id="PS50931"/>
    </source>
</evidence>
<dbReference type="Pfam" id="PF00126">
    <property type="entry name" value="HTH_1"/>
    <property type="match status" value="1"/>
</dbReference>
<dbReference type="GO" id="GO:0005829">
    <property type="term" value="C:cytosol"/>
    <property type="evidence" value="ECO:0007669"/>
    <property type="project" value="TreeGrafter"/>
</dbReference>
<dbReference type="GO" id="GO:0003677">
    <property type="term" value="F:DNA binding"/>
    <property type="evidence" value="ECO:0007669"/>
    <property type="project" value="UniProtKB-KW"/>
</dbReference>
<name>A0A061C025_LACDL</name>
<keyword evidence="2" id="KW-0805">Transcription regulation</keyword>
<dbReference type="GeneID" id="69668781"/>
<protein>
    <submittedName>
        <fullName evidence="6">LysR family transcriptional regulator</fullName>
    </submittedName>
</protein>
<dbReference type="Gene3D" id="1.10.10.10">
    <property type="entry name" value="Winged helix-like DNA-binding domain superfamily/Winged helix DNA-binding domain"/>
    <property type="match status" value="1"/>
</dbReference>
<organism evidence="6">
    <name type="scientific">Lactobacillus delbrueckii subsp. lactis</name>
    <dbReference type="NCBI Taxonomy" id="29397"/>
    <lineage>
        <taxon>Bacteria</taxon>
        <taxon>Bacillati</taxon>
        <taxon>Bacillota</taxon>
        <taxon>Bacilli</taxon>
        <taxon>Lactobacillales</taxon>
        <taxon>Lactobacillaceae</taxon>
        <taxon>Lactobacillus</taxon>
    </lineage>
</organism>
<dbReference type="Gene3D" id="3.40.190.10">
    <property type="entry name" value="Periplasmic binding protein-like II"/>
    <property type="match status" value="2"/>
</dbReference>
<dbReference type="PANTHER" id="PTHR30419">
    <property type="entry name" value="HTH-TYPE TRANSCRIPTIONAL REGULATOR YBHD"/>
    <property type="match status" value="1"/>
</dbReference>
<dbReference type="PANTHER" id="PTHR30419:SF8">
    <property type="entry name" value="NITROGEN ASSIMILATION TRANSCRIPTIONAL ACTIVATOR-RELATED"/>
    <property type="match status" value="1"/>
</dbReference>
<accession>A0A061C025</accession>
<dbReference type="RefSeq" id="WP_002879186.1">
    <property type="nucleotide sequence ID" value="NZ_BJLO01000003.1"/>
</dbReference>
<evidence type="ECO:0000256" key="2">
    <source>
        <dbReference type="ARBA" id="ARBA00023015"/>
    </source>
</evidence>
<dbReference type="AlphaFoldDB" id="A0A061C025"/>
<dbReference type="Pfam" id="PF03466">
    <property type="entry name" value="LysR_substrate"/>
    <property type="match status" value="1"/>
</dbReference>
<sequence>MLPFPYLVFQTVIDQGTFNKAAAVLNVTPSAISHSVNQLETELGFPVFVRSRNGVKLTPDGEKILPLIQEIINDQSRLEQVAQQIQGLDTGLIRIGAFSSACINWLPPLIRNFAKKYPQIKISVRQAGFSEITQAVKSGQLDLGLTMLPENEQGISCEKILEDEIYCIAPKDFQVKNGHSVSEEDLVNCNFILQQSDYDLDTKAALDHYSIKSTAIRFSIDDQSIVAMVEAGLGLGILPALALQKMQGEVRILPFSTPFYRKIALVTSNQQRLAPSSRQMIKNVHELIRRQYPGGRLTMEAESA</sequence>
<evidence type="ECO:0000256" key="4">
    <source>
        <dbReference type="ARBA" id="ARBA00023163"/>
    </source>
</evidence>
<evidence type="ECO:0000256" key="3">
    <source>
        <dbReference type="ARBA" id="ARBA00023125"/>
    </source>
</evidence>
<keyword evidence="3" id="KW-0238">DNA-binding</keyword>
<dbReference type="InterPro" id="IPR000847">
    <property type="entry name" value="LysR_HTH_N"/>
</dbReference>
<dbReference type="SUPFAM" id="SSF46785">
    <property type="entry name" value="Winged helix' DNA-binding domain"/>
    <property type="match status" value="1"/>
</dbReference>
<evidence type="ECO:0000256" key="1">
    <source>
        <dbReference type="ARBA" id="ARBA00009437"/>
    </source>
</evidence>